<comment type="caution">
    <text evidence="1">The sequence shown here is derived from an EMBL/GenBank/DDBJ whole genome shotgun (WGS) entry which is preliminary data.</text>
</comment>
<sequence length="226" mass="25547">MVDNLTASRCPTCLQTKPGTTSAALTSQDVWEDDPDAEIEHKIEHIENLISSLFREKTRLCKKRNELRSPIYSLFPEILALIFEFACPPLDFLQMYGMDSYISGKAASPHIILMLTAVSTRWHDVVLSMPSLWTSFVADDSDVNIMKIILSRSKNLPVAASLHFPEDSVSYESHEAMLAPVLQEHASRIRMLYVYNAPSTWLNDHIPTFIHIELVPLEAVEGVDYV</sequence>
<evidence type="ECO:0000313" key="2">
    <source>
        <dbReference type="Proteomes" id="UP000629468"/>
    </source>
</evidence>
<name>A0A8H7C2D2_AGABI</name>
<accession>A0A8H7C2D2</accession>
<protein>
    <recommendedName>
        <fullName evidence="3">F-box domain-containing protein</fullName>
    </recommendedName>
</protein>
<evidence type="ECO:0000313" key="1">
    <source>
        <dbReference type="EMBL" id="KAF7761207.1"/>
    </source>
</evidence>
<proteinExistence type="predicted"/>
<dbReference type="AlphaFoldDB" id="A0A8H7C2D2"/>
<organism evidence="1 2">
    <name type="scientific">Agaricus bisporus var. burnettii</name>
    <dbReference type="NCBI Taxonomy" id="192524"/>
    <lineage>
        <taxon>Eukaryota</taxon>
        <taxon>Fungi</taxon>
        <taxon>Dikarya</taxon>
        <taxon>Basidiomycota</taxon>
        <taxon>Agaricomycotina</taxon>
        <taxon>Agaricomycetes</taxon>
        <taxon>Agaricomycetidae</taxon>
        <taxon>Agaricales</taxon>
        <taxon>Agaricineae</taxon>
        <taxon>Agaricaceae</taxon>
        <taxon>Agaricus</taxon>
    </lineage>
</organism>
<dbReference type="EMBL" id="JABXXO010000014">
    <property type="protein sequence ID" value="KAF7761207.1"/>
    <property type="molecule type" value="Genomic_DNA"/>
</dbReference>
<evidence type="ECO:0008006" key="3">
    <source>
        <dbReference type="Google" id="ProtNLM"/>
    </source>
</evidence>
<dbReference type="Proteomes" id="UP000629468">
    <property type="component" value="Unassembled WGS sequence"/>
</dbReference>
<gene>
    <name evidence="1" type="ORF">Agabi119p4_10616</name>
</gene>
<reference evidence="1 2" key="1">
    <citation type="journal article" name="Sci. Rep.">
        <title>Telomere-to-telomere assembled and centromere annotated genomes of the two main subspecies of the button mushroom Agaricus bisporus reveal especially polymorphic chromosome ends.</title>
        <authorList>
            <person name="Sonnenberg A.S.M."/>
            <person name="Sedaghat-Telgerd N."/>
            <person name="Lavrijssen B."/>
            <person name="Ohm R.A."/>
            <person name="Hendrickx P.M."/>
            <person name="Scholtmeijer K."/>
            <person name="Baars J.J.P."/>
            <person name="van Peer A."/>
        </authorList>
    </citation>
    <scope>NUCLEOTIDE SEQUENCE [LARGE SCALE GENOMIC DNA]</scope>
    <source>
        <strain evidence="1 2">H119_p4</strain>
    </source>
</reference>